<evidence type="ECO:0000256" key="2">
    <source>
        <dbReference type="ARBA" id="ARBA00022630"/>
    </source>
</evidence>
<dbReference type="PANTHER" id="PTHR43004:SF19">
    <property type="entry name" value="BINDING MONOOXYGENASE, PUTATIVE (JCVI)-RELATED"/>
    <property type="match status" value="1"/>
</dbReference>
<comment type="cofactor">
    <cofactor evidence="1">
        <name>FAD</name>
        <dbReference type="ChEBI" id="CHEBI:57692"/>
    </cofactor>
</comment>
<gene>
    <name evidence="6" type="ORF">H2200_009796</name>
</gene>
<proteinExistence type="predicted"/>
<name>A0AA39CF76_9EURO</name>
<dbReference type="InterPro" id="IPR050641">
    <property type="entry name" value="RIFMO-like"/>
</dbReference>
<evidence type="ECO:0000256" key="1">
    <source>
        <dbReference type="ARBA" id="ARBA00001974"/>
    </source>
</evidence>
<accession>A0AA39CF76</accession>
<protein>
    <recommendedName>
        <fullName evidence="5">FAD-binding domain-containing protein</fullName>
    </recommendedName>
</protein>
<dbReference type="Proteomes" id="UP001172673">
    <property type="component" value="Unassembled WGS sequence"/>
</dbReference>
<organism evidence="6 7">
    <name type="scientific">Cladophialophora chaetospira</name>
    <dbReference type="NCBI Taxonomy" id="386627"/>
    <lineage>
        <taxon>Eukaryota</taxon>
        <taxon>Fungi</taxon>
        <taxon>Dikarya</taxon>
        <taxon>Ascomycota</taxon>
        <taxon>Pezizomycotina</taxon>
        <taxon>Eurotiomycetes</taxon>
        <taxon>Chaetothyriomycetidae</taxon>
        <taxon>Chaetothyriales</taxon>
        <taxon>Herpotrichiellaceae</taxon>
        <taxon>Cladophialophora</taxon>
    </lineage>
</organism>
<dbReference type="Pfam" id="PF01494">
    <property type="entry name" value="FAD_binding_3"/>
    <property type="match status" value="1"/>
</dbReference>
<evidence type="ECO:0000256" key="3">
    <source>
        <dbReference type="ARBA" id="ARBA00022827"/>
    </source>
</evidence>
<dbReference type="InterPro" id="IPR002938">
    <property type="entry name" value="FAD-bd"/>
</dbReference>
<dbReference type="AlphaFoldDB" id="A0AA39CF76"/>
<dbReference type="EMBL" id="JAPDRK010000015">
    <property type="protein sequence ID" value="KAJ9605947.1"/>
    <property type="molecule type" value="Genomic_DNA"/>
</dbReference>
<sequence length="550" mass="59868">MTTTASYDVIVSGAGPVGLFLACELAQAGVSVLVLEREQSPESPWKTGLHGTRGLHIHSIEAFYRRGLLDKILHNIKVPGHVGKVPDYDLNFAAHFASIRLDPKNADHSRWKYHLPLPQPAEAKLFYPAPTSMDTLEKALSDRAESLGVEILRGAEFSSYTEQDETVTVSAGSQTFTGKWLVGCDGEKSKVREAANFEFPGTPAEFRGYVVHCDLANPEVLSKGFCRTAAGMYIFPAPGHLYVTDFETLGFADGEEAITREHFESVLRRVSQTEIVVTDLHRAMSMTTHLKHTTTYRKGRVLLAGDSAHVHPSFGAQGLSIGLGDAINLGWKLAATVRGIASPTLLDSYNNERHPEGVRQLEWARVQLSLLRSNPYSLATAGLMKNLIATKDGNTFFIEHIVGLTKLYNLGDAHPAIGYSAPDFEFADGSRLGSKMRQGQFLVVDFTANRAVADYIQSLGPAVGYSGSQANETIDMKALIVRPDGAVSWASADKIDLADVKTELARWLDLSSLETKVALEADQAKMADLSIKNQADVSVIALPDTVRVDA</sequence>
<keyword evidence="7" id="KW-1185">Reference proteome</keyword>
<keyword evidence="3" id="KW-0274">FAD</keyword>
<dbReference type="Gene3D" id="3.30.70.2450">
    <property type="match status" value="1"/>
</dbReference>
<evidence type="ECO:0000259" key="5">
    <source>
        <dbReference type="Pfam" id="PF01494"/>
    </source>
</evidence>
<feature type="domain" description="FAD-binding" evidence="5">
    <location>
        <begin position="7"/>
        <end position="359"/>
    </location>
</feature>
<comment type="caution">
    <text evidence="6">The sequence shown here is derived from an EMBL/GenBank/DDBJ whole genome shotgun (WGS) entry which is preliminary data.</text>
</comment>
<dbReference type="Gene3D" id="3.40.30.120">
    <property type="match status" value="1"/>
</dbReference>
<evidence type="ECO:0000313" key="6">
    <source>
        <dbReference type="EMBL" id="KAJ9605947.1"/>
    </source>
</evidence>
<dbReference type="GO" id="GO:0071949">
    <property type="term" value="F:FAD binding"/>
    <property type="evidence" value="ECO:0007669"/>
    <property type="project" value="InterPro"/>
</dbReference>
<reference evidence="6" key="1">
    <citation type="submission" date="2022-10" db="EMBL/GenBank/DDBJ databases">
        <title>Culturing micro-colonial fungi from biological soil crusts in the Mojave desert and describing Neophaeococcomyces mojavensis, and introducing the new genera and species Taxawa tesnikishii.</title>
        <authorList>
            <person name="Kurbessoian T."/>
            <person name="Stajich J.E."/>
        </authorList>
    </citation>
    <scope>NUCLEOTIDE SEQUENCE</scope>
    <source>
        <strain evidence="6">TK_41</strain>
    </source>
</reference>
<dbReference type="Gene3D" id="3.50.50.60">
    <property type="entry name" value="FAD/NAD(P)-binding domain"/>
    <property type="match status" value="1"/>
</dbReference>
<keyword evidence="4" id="KW-0560">Oxidoreductase</keyword>
<dbReference type="SUPFAM" id="SSF51905">
    <property type="entry name" value="FAD/NAD(P)-binding domain"/>
    <property type="match status" value="1"/>
</dbReference>
<evidence type="ECO:0000256" key="4">
    <source>
        <dbReference type="ARBA" id="ARBA00023002"/>
    </source>
</evidence>
<dbReference type="Pfam" id="PF21274">
    <property type="entry name" value="Rng_hyd_C"/>
    <property type="match status" value="1"/>
</dbReference>
<dbReference type="PRINTS" id="PR00420">
    <property type="entry name" value="RNGMNOXGNASE"/>
</dbReference>
<evidence type="ECO:0000313" key="7">
    <source>
        <dbReference type="Proteomes" id="UP001172673"/>
    </source>
</evidence>
<dbReference type="GO" id="GO:0016709">
    <property type="term" value="F:oxidoreductase activity, acting on paired donors, with incorporation or reduction of molecular oxygen, NAD(P)H as one donor, and incorporation of one atom of oxygen"/>
    <property type="evidence" value="ECO:0007669"/>
    <property type="project" value="UniProtKB-ARBA"/>
</dbReference>
<keyword evidence="2" id="KW-0285">Flavoprotein</keyword>
<dbReference type="InterPro" id="IPR036188">
    <property type="entry name" value="FAD/NAD-bd_sf"/>
</dbReference>
<dbReference type="PANTHER" id="PTHR43004">
    <property type="entry name" value="TRK SYSTEM POTASSIUM UPTAKE PROTEIN"/>
    <property type="match status" value="1"/>
</dbReference>